<organism evidence="8 9">
    <name type="scientific">Enterocloster alcoholdehydrogenati</name>
    <dbReference type="NCBI Taxonomy" id="2547410"/>
    <lineage>
        <taxon>Bacteria</taxon>
        <taxon>Bacillati</taxon>
        <taxon>Bacillota</taxon>
        <taxon>Clostridia</taxon>
        <taxon>Lachnospirales</taxon>
        <taxon>Lachnospiraceae</taxon>
        <taxon>Enterocloster</taxon>
    </lineage>
</organism>
<dbReference type="InterPro" id="IPR052518">
    <property type="entry name" value="CHR_Transporter"/>
</dbReference>
<dbReference type="Pfam" id="PF02417">
    <property type="entry name" value="Chromate_transp"/>
    <property type="match status" value="1"/>
</dbReference>
<dbReference type="PANTHER" id="PTHR43663">
    <property type="entry name" value="CHROMATE TRANSPORT PROTEIN-RELATED"/>
    <property type="match status" value="1"/>
</dbReference>
<keyword evidence="9" id="KW-1185">Reference proteome</keyword>
<dbReference type="EMBL" id="BAABXL010000001">
    <property type="protein sequence ID" value="GAA6267623.1"/>
    <property type="molecule type" value="Genomic_DNA"/>
</dbReference>
<reference evidence="8 9" key="1">
    <citation type="submission" date="2024-04" db="EMBL/GenBank/DDBJ databases">
        <title>Defined microbial consortia suppress multidrug-resistant proinflammatory Enterobacteriaceae via ecological control.</title>
        <authorList>
            <person name="Furuichi M."/>
            <person name="Kawaguchi T."/>
            <person name="Pust M."/>
            <person name="Yasuma K."/>
            <person name="Plichta D."/>
            <person name="Hasegawa N."/>
            <person name="Ohya T."/>
            <person name="Bhattarai S."/>
            <person name="Sasajima S."/>
            <person name="Aoto Y."/>
            <person name="Tuganbaev T."/>
            <person name="Yaginuma M."/>
            <person name="Ueda M."/>
            <person name="Okahashi N."/>
            <person name="Amafuji K."/>
            <person name="Kiridooshi Y."/>
            <person name="Sugita K."/>
            <person name="Strazar M."/>
            <person name="Skelly A."/>
            <person name="Suda W."/>
            <person name="Hattori M."/>
            <person name="Nakamoto N."/>
            <person name="Caballero S."/>
            <person name="Norman J."/>
            <person name="Olle B."/>
            <person name="Tanoue T."/>
            <person name="Arita M."/>
            <person name="Bucci V."/>
            <person name="Atarashi K."/>
            <person name="Xavier R."/>
            <person name="Honda K."/>
        </authorList>
    </citation>
    <scope>NUCLEOTIDE SEQUENCE [LARGE SCALE GENOMIC DNA]</scope>
    <source>
        <strain evidence="9">f13</strain>
    </source>
</reference>
<comment type="similarity">
    <text evidence="2">Belongs to the chromate ion transporter (CHR) (TC 2.A.51) family.</text>
</comment>
<feature type="transmembrane region" description="Helical" evidence="7">
    <location>
        <begin position="17"/>
        <end position="38"/>
    </location>
</feature>
<evidence type="ECO:0000313" key="9">
    <source>
        <dbReference type="Proteomes" id="UP001600894"/>
    </source>
</evidence>
<keyword evidence="4 7" id="KW-0812">Transmembrane</keyword>
<dbReference type="PANTHER" id="PTHR43663:SF2">
    <property type="entry name" value="CHROMATE TRANSPORT PROTEIN-RELATED"/>
    <property type="match status" value="1"/>
</dbReference>
<keyword evidence="5 7" id="KW-1133">Transmembrane helix</keyword>
<accession>A0ABQ0AUC0</accession>
<sequence length="197" mass="21379">MESTVHHETRSVILRKLFISTFYLSAFTFGGGYVIVTLMKKTFVDQYHWIDEEEMLDLVAIAQSCPGAIAVNGAIVVGYKLAGIPGVLTSVLATVIPPFTILSLISFCYTAFRSNQYVGWMLNGMQSGVGAVIMEVVWEMSSGIVKEKQAGPLIIMAAAFIANYIFGVSAVIIILFCIALGVAVTLRREKQQKGGSL</sequence>
<evidence type="ECO:0000313" key="8">
    <source>
        <dbReference type="EMBL" id="GAA6267623.1"/>
    </source>
</evidence>
<evidence type="ECO:0000256" key="4">
    <source>
        <dbReference type="ARBA" id="ARBA00022692"/>
    </source>
</evidence>
<evidence type="ECO:0000256" key="1">
    <source>
        <dbReference type="ARBA" id="ARBA00004651"/>
    </source>
</evidence>
<evidence type="ECO:0000256" key="2">
    <source>
        <dbReference type="ARBA" id="ARBA00005262"/>
    </source>
</evidence>
<feature type="transmembrane region" description="Helical" evidence="7">
    <location>
        <begin position="91"/>
        <end position="112"/>
    </location>
</feature>
<feature type="transmembrane region" description="Helical" evidence="7">
    <location>
        <begin position="153"/>
        <end position="186"/>
    </location>
</feature>
<evidence type="ECO:0000256" key="3">
    <source>
        <dbReference type="ARBA" id="ARBA00022475"/>
    </source>
</evidence>
<evidence type="ECO:0000256" key="7">
    <source>
        <dbReference type="SAM" id="Phobius"/>
    </source>
</evidence>
<evidence type="ECO:0000256" key="5">
    <source>
        <dbReference type="ARBA" id="ARBA00022989"/>
    </source>
</evidence>
<comment type="subcellular location">
    <subcellularLocation>
        <location evidence="1">Cell membrane</location>
        <topology evidence="1">Multi-pass membrane protein</topology>
    </subcellularLocation>
</comment>
<protein>
    <submittedName>
        <fullName evidence="8">Chromate transporter</fullName>
    </submittedName>
</protein>
<dbReference type="Proteomes" id="UP001600894">
    <property type="component" value="Unassembled WGS sequence"/>
</dbReference>
<gene>
    <name evidence="8" type="ORF">F130042H8_06830</name>
</gene>
<proteinExistence type="inferred from homology"/>
<evidence type="ECO:0000256" key="6">
    <source>
        <dbReference type="ARBA" id="ARBA00023136"/>
    </source>
</evidence>
<keyword evidence="3" id="KW-1003">Cell membrane</keyword>
<keyword evidence="6 7" id="KW-0472">Membrane</keyword>
<name>A0ABQ0AUC0_9FIRM</name>
<dbReference type="RefSeq" id="WP_243176204.1">
    <property type="nucleotide sequence ID" value="NZ_BAABXL010000001.1"/>
</dbReference>
<dbReference type="InterPro" id="IPR003370">
    <property type="entry name" value="Chromate_transpt"/>
</dbReference>
<comment type="caution">
    <text evidence="8">The sequence shown here is derived from an EMBL/GenBank/DDBJ whole genome shotgun (WGS) entry which is preliminary data.</text>
</comment>